<dbReference type="InParanoid" id="A0A2P5ENX5"/>
<dbReference type="AlphaFoldDB" id="A0A2P5ENX5"/>
<accession>A0A2P5ENX5</accession>
<protein>
    <submittedName>
        <fullName evidence="1">Uncharacterized protein</fullName>
    </submittedName>
</protein>
<keyword evidence="2" id="KW-1185">Reference proteome</keyword>
<dbReference type="Proteomes" id="UP000237000">
    <property type="component" value="Unassembled WGS sequence"/>
</dbReference>
<name>A0A2P5ENX5_TREOI</name>
<gene>
    <name evidence="1" type="ORF">TorRG33x02_171240</name>
</gene>
<evidence type="ECO:0000313" key="1">
    <source>
        <dbReference type="EMBL" id="PON87175.1"/>
    </source>
</evidence>
<proteinExistence type="predicted"/>
<evidence type="ECO:0000313" key="2">
    <source>
        <dbReference type="Proteomes" id="UP000237000"/>
    </source>
</evidence>
<dbReference type="EMBL" id="JXTC01000121">
    <property type="protein sequence ID" value="PON87175.1"/>
    <property type="molecule type" value="Genomic_DNA"/>
</dbReference>
<reference evidence="2" key="1">
    <citation type="submission" date="2016-06" db="EMBL/GenBank/DDBJ databases">
        <title>Parallel loss of symbiosis genes in relatives of nitrogen-fixing non-legume Parasponia.</title>
        <authorList>
            <person name="Van Velzen R."/>
            <person name="Holmer R."/>
            <person name="Bu F."/>
            <person name="Rutten L."/>
            <person name="Van Zeijl A."/>
            <person name="Liu W."/>
            <person name="Santuari L."/>
            <person name="Cao Q."/>
            <person name="Sharma T."/>
            <person name="Shen D."/>
            <person name="Roswanjaya Y."/>
            <person name="Wardhani T."/>
            <person name="Kalhor M.S."/>
            <person name="Jansen J."/>
            <person name="Van den Hoogen J."/>
            <person name="Gungor B."/>
            <person name="Hartog M."/>
            <person name="Hontelez J."/>
            <person name="Verver J."/>
            <person name="Yang W.-C."/>
            <person name="Schijlen E."/>
            <person name="Repin R."/>
            <person name="Schilthuizen M."/>
            <person name="Schranz E."/>
            <person name="Heidstra R."/>
            <person name="Miyata K."/>
            <person name="Fedorova E."/>
            <person name="Kohlen W."/>
            <person name="Bisseling T."/>
            <person name="Smit S."/>
            <person name="Geurts R."/>
        </authorList>
    </citation>
    <scope>NUCLEOTIDE SEQUENCE [LARGE SCALE GENOMIC DNA]</scope>
    <source>
        <strain evidence="2">cv. RG33-2</strain>
    </source>
</reference>
<organism evidence="1 2">
    <name type="scientific">Trema orientale</name>
    <name type="common">Charcoal tree</name>
    <name type="synonym">Celtis orientalis</name>
    <dbReference type="NCBI Taxonomy" id="63057"/>
    <lineage>
        <taxon>Eukaryota</taxon>
        <taxon>Viridiplantae</taxon>
        <taxon>Streptophyta</taxon>
        <taxon>Embryophyta</taxon>
        <taxon>Tracheophyta</taxon>
        <taxon>Spermatophyta</taxon>
        <taxon>Magnoliopsida</taxon>
        <taxon>eudicotyledons</taxon>
        <taxon>Gunneridae</taxon>
        <taxon>Pentapetalae</taxon>
        <taxon>rosids</taxon>
        <taxon>fabids</taxon>
        <taxon>Rosales</taxon>
        <taxon>Cannabaceae</taxon>
        <taxon>Trema</taxon>
    </lineage>
</organism>
<comment type="caution">
    <text evidence="1">The sequence shown here is derived from an EMBL/GenBank/DDBJ whole genome shotgun (WGS) entry which is preliminary data.</text>
</comment>
<sequence>MAYGSFSATTAEPDVDGLANVLRYALYTPRRTILSLTRSKEDPDISPRTGNIPLFL</sequence>